<evidence type="ECO:0000313" key="2">
    <source>
        <dbReference type="Proteomes" id="UP001362999"/>
    </source>
</evidence>
<protein>
    <submittedName>
        <fullName evidence="1">Uncharacterized protein</fullName>
    </submittedName>
</protein>
<keyword evidence="2" id="KW-1185">Reference proteome</keyword>
<sequence>MDPVFVEERAQQAALSRMDRIDFQAPSLLRIDDDTIWDRALCPEEEDYIEFLGTTFFEDLMEHAVKRYNGDLDPSLRAMLLRVLKSKPTISRVLLGCGLYEQVPLCPFFGMDEEDDEPLRAFLLYLGSYVLYAPKEAGVRIRPWSDKIFGQLAGAIVPTLLNPSRQFRRPKKVTRFAQIHPPKSSVKKEAAHAAESARRNVLQGKSIALIAAQLPNGMSKSHPAHLGKPIKTKAKKCQRIALSPTLSNLYRFKQLQKQALPPLLPPPLACHRPR</sequence>
<proteinExistence type="predicted"/>
<reference evidence="1 2" key="1">
    <citation type="journal article" date="2024" name="J Genomics">
        <title>Draft genome sequencing and assembly of Favolaschia claudopus CIRM-BRFM 2984 isolated from oak limbs.</title>
        <authorList>
            <person name="Navarro D."/>
            <person name="Drula E."/>
            <person name="Chaduli D."/>
            <person name="Cazenave R."/>
            <person name="Ahrendt S."/>
            <person name="Wang J."/>
            <person name="Lipzen A."/>
            <person name="Daum C."/>
            <person name="Barry K."/>
            <person name="Grigoriev I.V."/>
            <person name="Favel A."/>
            <person name="Rosso M.N."/>
            <person name="Martin F."/>
        </authorList>
    </citation>
    <scope>NUCLEOTIDE SEQUENCE [LARGE SCALE GENOMIC DNA]</scope>
    <source>
        <strain evidence="1 2">CIRM-BRFM 2984</strain>
    </source>
</reference>
<dbReference type="Proteomes" id="UP001362999">
    <property type="component" value="Unassembled WGS sequence"/>
</dbReference>
<name>A0AAV9ZDF2_9AGAR</name>
<evidence type="ECO:0000313" key="1">
    <source>
        <dbReference type="EMBL" id="KAK6980502.1"/>
    </source>
</evidence>
<organism evidence="1 2">
    <name type="scientific">Favolaschia claudopus</name>
    <dbReference type="NCBI Taxonomy" id="2862362"/>
    <lineage>
        <taxon>Eukaryota</taxon>
        <taxon>Fungi</taxon>
        <taxon>Dikarya</taxon>
        <taxon>Basidiomycota</taxon>
        <taxon>Agaricomycotina</taxon>
        <taxon>Agaricomycetes</taxon>
        <taxon>Agaricomycetidae</taxon>
        <taxon>Agaricales</taxon>
        <taxon>Marasmiineae</taxon>
        <taxon>Mycenaceae</taxon>
        <taxon>Favolaschia</taxon>
    </lineage>
</organism>
<dbReference type="EMBL" id="JAWWNJ010000159">
    <property type="protein sequence ID" value="KAK6980502.1"/>
    <property type="molecule type" value="Genomic_DNA"/>
</dbReference>
<gene>
    <name evidence="1" type="ORF">R3P38DRAFT_3466429</name>
</gene>
<dbReference type="AlphaFoldDB" id="A0AAV9ZDF2"/>
<accession>A0AAV9ZDF2</accession>
<comment type="caution">
    <text evidence="1">The sequence shown here is derived from an EMBL/GenBank/DDBJ whole genome shotgun (WGS) entry which is preliminary data.</text>
</comment>